<dbReference type="GO" id="GO:0015297">
    <property type="term" value="F:antiporter activity"/>
    <property type="evidence" value="ECO:0007669"/>
    <property type="project" value="InterPro"/>
</dbReference>
<feature type="transmembrane region" description="Helical" evidence="10">
    <location>
        <begin position="244"/>
        <end position="263"/>
    </location>
</feature>
<dbReference type="InterPro" id="IPR048279">
    <property type="entry name" value="MdtK-like"/>
</dbReference>
<feature type="transmembrane region" description="Helical" evidence="10">
    <location>
        <begin position="97"/>
        <end position="116"/>
    </location>
</feature>
<proteinExistence type="inferred from homology"/>
<dbReference type="GO" id="GO:0005886">
    <property type="term" value="C:plasma membrane"/>
    <property type="evidence" value="ECO:0007669"/>
    <property type="project" value="UniProtKB-SubCell"/>
</dbReference>
<comment type="similarity">
    <text evidence="2">Belongs to the multi antimicrobial extrusion (MATE) (TC 2.A.66.1) family. MepA subfamily.</text>
</comment>
<dbReference type="RefSeq" id="WP_036488713.1">
    <property type="nucleotide sequence ID" value="NZ_LVVZ01000019.1"/>
</dbReference>
<dbReference type="AlphaFoldDB" id="A0A1U7JFF4"/>
<dbReference type="Proteomes" id="UP000185783">
    <property type="component" value="Unassembled WGS sequence"/>
</dbReference>
<feature type="transmembrane region" description="Helical" evidence="10">
    <location>
        <begin position="355"/>
        <end position="377"/>
    </location>
</feature>
<sequence>MKIDNKIISASPVVLFASFALPSVLSLLAAQSAFMVDGIFVGNYVGPAALAAINLVLPFMAVFMGITIMLTVGAAVICGKYIGEGRATLAAQVFTKALTVLLVFAVLFMSLVLAGAEPLAALLGANAEVSELVVTYIRYVSVFLPFFALAIALMIFVRVDGRPMLSLGAMLAGAGLNVVLDYVLIAELGLGIKGAALATGASQIATSSILIVHLFKRDANLRFVRPKGSWSVLGRAAYNGFSEFVNETSAGIVAFVFNWVLMLEFGAPGVASFTIVNYILAIGIMMSYGVSDALGPLVSVNYGARKPHRIKQFLTLGAATNLMVGLLIVGVLLAYPKALIEVFLKEGSEHTTALTLSFIAYVWPVFLFNGLNIALTGYFTGVQCARQSALVAITRALVLPIPLIFVGVHMFGPAGAFIALPVAEALTLLLAVYLVRRKSPSRVVGLAVPALS</sequence>
<feature type="transmembrane region" description="Helical" evidence="10">
    <location>
        <begin position="313"/>
        <end position="335"/>
    </location>
</feature>
<evidence type="ECO:0000256" key="9">
    <source>
        <dbReference type="ARBA" id="ARBA00023251"/>
    </source>
</evidence>
<name>A0A1U7JFF4_9HYPH</name>
<keyword evidence="6 10" id="KW-0812">Transmembrane</keyword>
<dbReference type="PANTHER" id="PTHR43823:SF3">
    <property type="entry name" value="MULTIDRUG EXPORT PROTEIN MEPA"/>
    <property type="match status" value="1"/>
</dbReference>
<evidence type="ECO:0000256" key="10">
    <source>
        <dbReference type="SAM" id="Phobius"/>
    </source>
</evidence>
<keyword evidence="5" id="KW-1003">Cell membrane</keyword>
<dbReference type="Pfam" id="PF01554">
    <property type="entry name" value="MatE"/>
    <property type="match status" value="2"/>
</dbReference>
<evidence type="ECO:0000256" key="6">
    <source>
        <dbReference type="ARBA" id="ARBA00022692"/>
    </source>
</evidence>
<protein>
    <recommendedName>
        <fullName evidence="3">Multidrug export protein MepA</fullName>
    </recommendedName>
</protein>
<dbReference type="InterPro" id="IPR002528">
    <property type="entry name" value="MATE_fam"/>
</dbReference>
<feature type="transmembrane region" description="Helical" evidence="10">
    <location>
        <begin position="389"/>
        <end position="408"/>
    </location>
</feature>
<comment type="subcellular location">
    <subcellularLocation>
        <location evidence="1">Cell inner membrane</location>
        <topology evidence="1">Multi-pass membrane protein</topology>
    </subcellularLocation>
</comment>
<feature type="transmembrane region" description="Helical" evidence="10">
    <location>
        <begin position="275"/>
        <end position="301"/>
    </location>
</feature>
<keyword evidence="8 10" id="KW-0472">Membrane</keyword>
<accession>A0A1U7JFF4</accession>
<gene>
    <name evidence="11" type="ORF">A3843_12605</name>
</gene>
<keyword evidence="12" id="KW-1185">Reference proteome</keyword>
<evidence type="ECO:0000256" key="1">
    <source>
        <dbReference type="ARBA" id="ARBA00004429"/>
    </source>
</evidence>
<evidence type="ECO:0000256" key="4">
    <source>
        <dbReference type="ARBA" id="ARBA00022448"/>
    </source>
</evidence>
<keyword evidence="9" id="KW-0046">Antibiotic resistance</keyword>
<dbReference type="NCBIfam" id="TIGR00797">
    <property type="entry name" value="matE"/>
    <property type="match status" value="1"/>
</dbReference>
<evidence type="ECO:0000256" key="8">
    <source>
        <dbReference type="ARBA" id="ARBA00023136"/>
    </source>
</evidence>
<evidence type="ECO:0000313" key="12">
    <source>
        <dbReference type="Proteomes" id="UP000185783"/>
    </source>
</evidence>
<feature type="transmembrane region" description="Helical" evidence="10">
    <location>
        <begin position="48"/>
        <end position="77"/>
    </location>
</feature>
<dbReference type="InterPro" id="IPR045070">
    <property type="entry name" value="MATE_MepA-like"/>
</dbReference>
<evidence type="ECO:0000256" key="3">
    <source>
        <dbReference type="ARBA" id="ARBA00022106"/>
    </source>
</evidence>
<dbReference type="GO" id="GO:0042910">
    <property type="term" value="F:xenobiotic transmembrane transporter activity"/>
    <property type="evidence" value="ECO:0007669"/>
    <property type="project" value="InterPro"/>
</dbReference>
<dbReference type="PIRSF" id="PIRSF006603">
    <property type="entry name" value="DinF"/>
    <property type="match status" value="1"/>
</dbReference>
<dbReference type="PANTHER" id="PTHR43823">
    <property type="entry name" value="SPORULATION PROTEIN YKVU"/>
    <property type="match status" value="1"/>
</dbReference>
<evidence type="ECO:0000256" key="5">
    <source>
        <dbReference type="ARBA" id="ARBA00022475"/>
    </source>
</evidence>
<evidence type="ECO:0000313" key="11">
    <source>
        <dbReference type="EMBL" id="OKL43480.1"/>
    </source>
</evidence>
<feature type="transmembrane region" description="Helical" evidence="10">
    <location>
        <begin position="191"/>
        <end position="215"/>
    </location>
</feature>
<feature type="transmembrane region" description="Helical" evidence="10">
    <location>
        <begin position="136"/>
        <end position="157"/>
    </location>
</feature>
<feature type="transmembrane region" description="Helical" evidence="10">
    <location>
        <begin position="164"/>
        <end position="185"/>
    </location>
</feature>
<dbReference type="STRING" id="197461.A3843_12605"/>
<comment type="caution">
    <text evidence="11">The sequence shown here is derived from an EMBL/GenBank/DDBJ whole genome shotgun (WGS) entry which is preliminary data.</text>
</comment>
<keyword evidence="4" id="KW-0813">Transport</keyword>
<keyword evidence="7 10" id="KW-1133">Transmembrane helix</keyword>
<evidence type="ECO:0000256" key="2">
    <source>
        <dbReference type="ARBA" id="ARBA00008417"/>
    </source>
</evidence>
<organism evidence="11 12">
    <name type="scientific">Pseudovibrio exalbescens</name>
    <dbReference type="NCBI Taxonomy" id="197461"/>
    <lineage>
        <taxon>Bacteria</taxon>
        <taxon>Pseudomonadati</taxon>
        <taxon>Pseudomonadota</taxon>
        <taxon>Alphaproteobacteria</taxon>
        <taxon>Hyphomicrobiales</taxon>
        <taxon>Stappiaceae</taxon>
        <taxon>Pseudovibrio</taxon>
    </lineage>
</organism>
<dbReference type="GO" id="GO:0046677">
    <property type="term" value="P:response to antibiotic"/>
    <property type="evidence" value="ECO:0007669"/>
    <property type="project" value="UniProtKB-KW"/>
</dbReference>
<feature type="transmembrane region" description="Helical" evidence="10">
    <location>
        <begin position="414"/>
        <end position="435"/>
    </location>
</feature>
<reference evidence="11 12" key="1">
    <citation type="submission" date="2016-03" db="EMBL/GenBank/DDBJ databases">
        <title>Genome sequence of Nesiotobacter sp. nov., a moderately halophilic alphaproteobacterium isolated from the Yellow Sea, China.</title>
        <authorList>
            <person name="Zhang G."/>
            <person name="Zhang R."/>
        </authorList>
    </citation>
    <scope>NUCLEOTIDE SEQUENCE [LARGE SCALE GENOMIC DNA]</scope>
    <source>
        <strain evidence="11 12">WB1-6</strain>
    </source>
</reference>
<evidence type="ECO:0000256" key="7">
    <source>
        <dbReference type="ARBA" id="ARBA00022989"/>
    </source>
</evidence>
<dbReference type="InterPro" id="IPR051327">
    <property type="entry name" value="MATE_MepA_subfamily"/>
</dbReference>
<dbReference type="EMBL" id="LVVZ01000019">
    <property type="protein sequence ID" value="OKL43480.1"/>
    <property type="molecule type" value="Genomic_DNA"/>
</dbReference>
<dbReference type="CDD" id="cd13143">
    <property type="entry name" value="MATE_MepA_like"/>
    <property type="match status" value="1"/>
</dbReference>